<sequence length="515" mass="58160">MAKERAQRLKQMIYPLSEKVIIWLGPEAEDSKHALETLKYFNAPGAEKPNWWRDDVVPPWNDETWKSISSLLHREWFKSVWSLQDALSHDQVVLQCGKDTISWVDVRKSLLVLRQKTGLLPDCIRARLFSYARGLMAPPLASCKHLLLWARDQTCPNPQDKVYGILSLLDPRISRRIKVDYSTPVWKTYEQLVLAEMNAYQKLNMLNNCSIATRLEGYPSWVPNLEQPVEGANVGHLSVRRFYASARSSAVAKLIEPDNLLQVTGRRMATISRFSDDLNGSFAQNLKEIRDWAPKDLENDMYVSGGPSVDAYVEVLVRGRTSDRALGDNPLPSIQRLRELLTSAFSNAELDGEVALAFKDCFFGNECLFVTTEGYMGVSARGLQEGESPPSQDLPLRKLIAVLLGCDLPMIIRPGDLDRYEVIGPCFVHGLMLGEALKPPLEPPWKDTLPVIKAWAMPYFINTETRELLKSDSRLGSLPTEWEEVASTDPFLPPFVFQNRTELMGIIALLTRGCP</sequence>
<evidence type="ECO:0000313" key="3">
    <source>
        <dbReference type="Proteomes" id="UP000070054"/>
    </source>
</evidence>
<dbReference type="PANTHER" id="PTHR24148">
    <property type="entry name" value="ANKYRIN REPEAT DOMAIN-CONTAINING PROTEIN 39 HOMOLOG-RELATED"/>
    <property type="match status" value="1"/>
</dbReference>
<dbReference type="AlphaFoldDB" id="A0A135TH90"/>
<reference evidence="2 3" key="1">
    <citation type="submission" date="2014-02" db="EMBL/GenBank/DDBJ databases">
        <title>The genome sequence of Colletotrichum nymphaeae SA-01.</title>
        <authorList>
            <person name="Baroncelli R."/>
            <person name="Thon M.R."/>
        </authorList>
    </citation>
    <scope>NUCLEOTIDE SEQUENCE [LARGE SCALE GENOMIC DNA]</scope>
    <source>
        <strain evidence="2 3">SA-01</strain>
    </source>
</reference>
<dbReference type="OrthoDB" id="4850726at2759"/>
<name>A0A135TH90_9PEZI</name>
<keyword evidence="3" id="KW-1185">Reference proteome</keyword>
<protein>
    <recommendedName>
        <fullName evidence="1">Heterokaryon incompatibility domain-containing protein</fullName>
    </recommendedName>
</protein>
<dbReference type="Pfam" id="PF06985">
    <property type="entry name" value="HET"/>
    <property type="match status" value="1"/>
</dbReference>
<evidence type="ECO:0000259" key="1">
    <source>
        <dbReference type="Pfam" id="PF06985"/>
    </source>
</evidence>
<gene>
    <name evidence="2" type="ORF">CNYM01_02861</name>
</gene>
<comment type="caution">
    <text evidence="2">The sequence shown here is derived from an EMBL/GenBank/DDBJ whole genome shotgun (WGS) entry which is preliminary data.</text>
</comment>
<dbReference type="PANTHER" id="PTHR24148:SF64">
    <property type="entry name" value="HETEROKARYON INCOMPATIBILITY DOMAIN-CONTAINING PROTEIN"/>
    <property type="match status" value="1"/>
</dbReference>
<organism evidence="2 3">
    <name type="scientific">Colletotrichum nymphaeae SA-01</name>
    <dbReference type="NCBI Taxonomy" id="1460502"/>
    <lineage>
        <taxon>Eukaryota</taxon>
        <taxon>Fungi</taxon>
        <taxon>Dikarya</taxon>
        <taxon>Ascomycota</taxon>
        <taxon>Pezizomycotina</taxon>
        <taxon>Sordariomycetes</taxon>
        <taxon>Hypocreomycetidae</taxon>
        <taxon>Glomerellales</taxon>
        <taxon>Glomerellaceae</taxon>
        <taxon>Colletotrichum</taxon>
        <taxon>Colletotrichum acutatum species complex</taxon>
    </lineage>
</organism>
<dbReference type="Proteomes" id="UP000070054">
    <property type="component" value="Unassembled WGS sequence"/>
</dbReference>
<feature type="domain" description="Heterokaryon incompatibility" evidence="1">
    <location>
        <begin position="5"/>
        <end position="84"/>
    </location>
</feature>
<dbReference type="InterPro" id="IPR052895">
    <property type="entry name" value="HetReg/Transcr_Mod"/>
</dbReference>
<proteinExistence type="predicted"/>
<evidence type="ECO:0000313" key="2">
    <source>
        <dbReference type="EMBL" id="KXH47487.1"/>
    </source>
</evidence>
<accession>A0A135TH90</accession>
<dbReference type="EMBL" id="JEMN01001120">
    <property type="protein sequence ID" value="KXH47487.1"/>
    <property type="molecule type" value="Genomic_DNA"/>
</dbReference>
<dbReference type="InterPro" id="IPR010730">
    <property type="entry name" value="HET"/>
</dbReference>